<protein>
    <submittedName>
        <fullName evidence="4">G-protein coupled receptors family 1 profile domain-containing protein</fullName>
    </submittedName>
</protein>
<feature type="transmembrane region" description="Helical" evidence="2">
    <location>
        <begin position="92"/>
        <end position="117"/>
    </location>
</feature>
<keyword evidence="2" id="KW-0472">Membrane</keyword>
<feature type="compositionally biased region" description="Polar residues" evidence="1">
    <location>
        <begin position="8"/>
        <end position="20"/>
    </location>
</feature>
<organism evidence="3 4">
    <name type="scientific">Acrobeloides nanus</name>
    <dbReference type="NCBI Taxonomy" id="290746"/>
    <lineage>
        <taxon>Eukaryota</taxon>
        <taxon>Metazoa</taxon>
        <taxon>Ecdysozoa</taxon>
        <taxon>Nematoda</taxon>
        <taxon>Chromadorea</taxon>
        <taxon>Rhabditida</taxon>
        <taxon>Tylenchina</taxon>
        <taxon>Cephalobomorpha</taxon>
        <taxon>Cephaloboidea</taxon>
        <taxon>Cephalobidae</taxon>
        <taxon>Acrobeloides</taxon>
    </lineage>
</organism>
<feature type="transmembrane region" description="Helical" evidence="2">
    <location>
        <begin position="52"/>
        <end position="80"/>
    </location>
</feature>
<keyword evidence="2" id="KW-0812">Transmembrane</keyword>
<dbReference type="PANTHER" id="PTHR46895">
    <property type="entry name" value="PROTEIN CBG20548-RELATED"/>
    <property type="match status" value="1"/>
</dbReference>
<proteinExistence type="predicted"/>
<dbReference type="Proteomes" id="UP000887540">
    <property type="component" value="Unplaced"/>
</dbReference>
<sequence>MYNRLLSAGTSETSRSNRQSSLDRGDASNYIDSTTFRRSIDQNMHIHAEHRVTITVCAIVTCFTLTQGPSAIVLFMDFLWGNRPPFVNSNVVWYHANILAGFLVVIGKTLNFVLFCLSSATFRRRLLTILSQKARYVFTRKSSLIANSSAMIPNPKYAASNADRRFSLF</sequence>
<dbReference type="WBParaSite" id="ACRNAN_scaffold17471.g11130.t1">
    <property type="protein sequence ID" value="ACRNAN_scaffold17471.g11130.t1"/>
    <property type="gene ID" value="ACRNAN_scaffold17471.g11130"/>
</dbReference>
<evidence type="ECO:0000256" key="1">
    <source>
        <dbReference type="SAM" id="MobiDB-lite"/>
    </source>
</evidence>
<keyword evidence="3" id="KW-1185">Reference proteome</keyword>
<evidence type="ECO:0000313" key="3">
    <source>
        <dbReference type="Proteomes" id="UP000887540"/>
    </source>
</evidence>
<name>A0A914D380_9BILA</name>
<evidence type="ECO:0000256" key="2">
    <source>
        <dbReference type="SAM" id="Phobius"/>
    </source>
</evidence>
<accession>A0A914D380</accession>
<dbReference type="AlphaFoldDB" id="A0A914D380"/>
<dbReference type="SUPFAM" id="SSF81321">
    <property type="entry name" value="Family A G protein-coupled receptor-like"/>
    <property type="match status" value="1"/>
</dbReference>
<evidence type="ECO:0000313" key="4">
    <source>
        <dbReference type="WBParaSite" id="ACRNAN_scaffold17471.g11130.t1"/>
    </source>
</evidence>
<reference evidence="4" key="1">
    <citation type="submission" date="2022-11" db="UniProtKB">
        <authorList>
            <consortium name="WormBaseParasite"/>
        </authorList>
    </citation>
    <scope>IDENTIFICATION</scope>
</reference>
<keyword evidence="2" id="KW-1133">Transmembrane helix</keyword>
<feature type="region of interest" description="Disordered" evidence="1">
    <location>
        <begin position="1"/>
        <end position="26"/>
    </location>
</feature>
<dbReference type="Gene3D" id="1.20.1070.10">
    <property type="entry name" value="Rhodopsin 7-helix transmembrane proteins"/>
    <property type="match status" value="1"/>
</dbReference>